<sequence>MTRIAFSRKEAAEAVGLSGDTLRRAIEAGDLHTYRPHIGGREINKELILATELERWVTNSPRT</sequence>
<accession>A0ABS2TFS8</accession>
<dbReference type="Proteomes" id="UP000705983">
    <property type="component" value="Unassembled WGS sequence"/>
</dbReference>
<gene>
    <name evidence="1" type="ORF">JVW63_01415</name>
</gene>
<evidence type="ECO:0000313" key="2">
    <source>
        <dbReference type="Proteomes" id="UP000705983"/>
    </source>
</evidence>
<dbReference type="RefSeq" id="WP_187995945.1">
    <property type="nucleotide sequence ID" value="NZ_JACEXG010000001.1"/>
</dbReference>
<evidence type="ECO:0000313" key="1">
    <source>
        <dbReference type="EMBL" id="MBM9432371.1"/>
    </source>
</evidence>
<organism evidence="1 2">
    <name type="scientific">Flaviflexus equikiangi</name>
    <dbReference type="NCBI Taxonomy" id="2758573"/>
    <lineage>
        <taxon>Bacteria</taxon>
        <taxon>Bacillati</taxon>
        <taxon>Actinomycetota</taxon>
        <taxon>Actinomycetes</taxon>
        <taxon>Actinomycetales</taxon>
        <taxon>Actinomycetaceae</taxon>
        <taxon>Flaviflexus</taxon>
    </lineage>
</organism>
<protein>
    <recommendedName>
        <fullName evidence="3">Helix-turn-helix domain-containing protein</fullName>
    </recommendedName>
</protein>
<name>A0ABS2TFS8_9ACTO</name>
<evidence type="ECO:0008006" key="3">
    <source>
        <dbReference type="Google" id="ProtNLM"/>
    </source>
</evidence>
<dbReference type="EMBL" id="JAFFJS010000001">
    <property type="protein sequence ID" value="MBM9432371.1"/>
    <property type="molecule type" value="Genomic_DNA"/>
</dbReference>
<reference evidence="2" key="1">
    <citation type="submission" date="2021-02" db="EMBL/GenBank/DDBJ databases">
        <title>Leucobacter sp. CX169.</title>
        <authorList>
            <person name="Cheng Y."/>
        </authorList>
    </citation>
    <scope>NUCLEOTIDE SEQUENCE [LARGE SCALE GENOMIC DNA]</scope>
    <source>
        <strain evidence="2">JY899</strain>
    </source>
</reference>
<proteinExistence type="predicted"/>
<keyword evidence="2" id="KW-1185">Reference proteome</keyword>
<comment type="caution">
    <text evidence="1">The sequence shown here is derived from an EMBL/GenBank/DDBJ whole genome shotgun (WGS) entry which is preliminary data.</text>
</comment>